<name>A0A3N4I4J9_ASCIM</name>
<comment type="similarity">
    <text evidence="2">Belongs to the peptidase M28 family. M28B subfamily.</text>
</comment>
<evidence type="ECO:0000256" key="10">
    <source>
        <dbReference type="RuleBase" id="RU361240"/>
    </source>
</evidence>
<evidence type="ECO:0000256" key="9">
    <source>
        <dbReference type="ARBA" id="ARBA00022833"/>
    </source>
</evidence>
<evidence type="ECO:0000256" key="3">
    <source>
        <dbReference type="ARBA" id="ARBA00005957"/>
    </source>
</evidence>
<sequence>MHFTSLFLTSLALTASSVVAVPAGPGGHGGDRGDTRPLVSTKPLQKLINAKDLLKQAAKLQSFALSKNGENTRAFGGYGHNKTINYIYDEVKKLGKWYDVELQSFVQSYSDSRGTLKIEGKEVPFFAARRSPEVEGLNAVLGAAIGEGCNAADFPAANQLKGKIVLLSRGNCTITLKSQLAGQAGAAAVLVYNSVVGTILDGRVLDQPGLVPTGALSNELGLSLLARVNRGEKINAKLSINTIVEERLTYNVIAQTKSGDPNNVLFVGGHSDSVPIGPGINDNGSGSIGLLEVLIKLKNFKLKNAIRFGWWSAEEFGLLGAAYYVSQLTPEENLKIRGYLNFDMIGSPNYILGVYDGSGRAFNLTGPAGSDLFQYTFEDFFTKSKRGSVPTAFTGRSDYGPFLEVNIPSGGLFTGAEGIKTKEEKRLFGGEEGRPYDENYHQPGDLIGNLNVQALVDNTKAIADSVAKYGASFKGFPKRTLLEKRNVEWSEGTHGHGHNHFEGGAGGCGDGLY</sequence>
<evidence type="ECO:0000259" key="12">
    <source>
        <dbReference type="Pfam" id="PF04389"/>
    </source>
</evidence>
<evidence type="ECO:0000256" key="8">
    <source>
        <dbReference type="ARBA" id="ARBA00022801"/>
    </source>
</evidence>
<keyword evidence="9 10" id="KW-0862">Zinc</keyword>
<reference evidence="13 14" key="1">
    <citation type="journal article" date="2018" name="Nat. Ecol. Evol.">
        <title>Pezizomycetes genomes reveal the molecular basis of ectomycorrhizal truffle lifestyle.</title>
        <authorList>
            <person name="Murat C."/>
            <person name="Payen T."/>
            <person name="Noel B."/>
            <person name="Kuo A."/>
            <person name="Morin E."/>
            <person name="Chen J."/>
            <person name="Kohler A."/>
            <person name="Krizsan K."/>
            <person name="Balestrini R."/>
            <person name="Da Silva C."/>
            <person name="Montanini B."/>
            <person name="Hainaut M."/>
            <person name="Levati E."/>
            <person name="Barry K.W."/>
            <person name="Belfiori B."/>
            <person name="Cichocki N."/>
            <person name="Clum A."/>
            <person name="Dockter R.B."/>
            <person name="Fauchery L."/>
            <person name="Guy J."/>
            <person name="Iotti M."/>
            <person name="Le Tacon F."/>
            <person name="Lindquist E.A."/>
            <person name="Lipzen A."/>
            <person name="Malagnac F."/>
            <person name="Mello A."/>
            <person name="Molinier V."/>
            <person name="Miyauchi S."/>
            <person name="Poulain J."/>
            <person name="Riccioni C."/>
            <person name="Rubini A."/>
            <person name="Sitrit Y."/>
            <person name="Splivallo R."/>
            <person name="Traeger S."/>
            <person name="Wang M."/>
            <person name="Zifcakova L."/>
            <person name="Wipf D."/>
            <person name="Zambonelli A."/>
            <person name="Paolocci F."/>
            <person name="Nowrousian M."/>
            <person name="Ottonello S."/>
            <person name="Baldrian P."/>
            <person name="Spatafora J.W."/>
            <person name="Henrissat B."/>
            <person name="Nagy L.G."/>
            <person name="Aury J.M."/>
            <person name="Wincker P."/>
            <person name="Grigoriev I.V."/>
            <person name="Bonfante P."/>
            <person name="Martin F.M."/>
        </authorList>
    </citation>
    <scope>NUCLEOTIDE SEQUENCE [LARGE SCALE GENOMIC DNA]</scope>
    <source>
        <strain evidence="13 14">RN42</strain>
    </source>
</reference>
<gene>
    <name evidence="13" type="ORF">BJ508DRAFT_209631</name>
</gene>
<dbReference type="GO" id="GO:0008235">
    <property type="term" value="F:metalloexopeptidase activity"/>
    <property type="evidence" value="ECO:0007669"/>
    <property type="project" value="InterPro"/>
</dbReference>
<keyword evidence="5 10" id="KW-0645">Protease</keyword>
<comment type="cofactor">
    <cofactor evidence="1">
        <name>Zn(2+)</name>
        <dbReference type="ChEBI" id="CHEBI:29105"/>
    </cofactor>
</comment>
<dbReference type="SUPFAM" id="SSF52025">
    <property type="entry name" value="PA domain"/>
    <property type="match status" value="1"/>
</dbReference>
<dbReference type="InterPro" id="IPR041756">
    <property type="entry name" value="M28_SGAP-like"/>
</dbReference>
<comment type="similarity">
    <text evidence="3">Belongs to the peptidase M28 family. M28A subfamily.</text>
</comment>
<feature type="domain" description="Peptidase M28" evidence="12">
    <location>
        <begin position="251"/>
        <end position="464"/>
    </location>
</feature>
<dbReference type="InterPro" id="IPR046450">
    <property type="entry name" value="PA_dom_sf"/>
</dbReference>
<dbReference type="Pfam" id="PF02225">
    <property type="entry name" value="PA"/>
    <property type="match status" value="1"/>
</dbReference>
<organism evidence="13 14">
    <name type="scientific">Ascobolus immersus RN42</name>
    <dbReference type="NCBI Taxonomy" id="1160509"/>
    <lineage>
        <taxon>Eukaryota</taxon>
        <taxon>Fungi</taxon>
        <taxon>Dikarya</taxon>
        <taxon>Ascomycota</taxon>
        <taxon>Pezizomycotina</taxon>
        <taxon>Pezizomycetes</taxon>
        <taxon>Pezizales</taxon>
        <taxon>Ascobolaceae</taxon>
        <taxon>Ascobolus</taxon>
    </lineage>
</organism>
<evidence type="ECO:0000259" key="11">
    <source>
        <dbReference type="Pfam" id="PF02225"/>
    </source>
</evidence>
<keyword evidence="14" id="KW-1185">Reference proteome</keyword>
<dbReference type="InterPro" id="IPR003137">
    <property type="entry name" value="PA_domain"/>
</dbReference>
<evidence type="ECO:0000256" key="1">
    <source>
        <dbReference type="ARBA" id="ARBA00001947"/>
    </source>
</evidence>
<dbReference type="Proteomes" id="UP000275078">
    <property type="component" value="Unassembled WGS sequence"/>
</dbReference>
<evidence type="ECO:0000256" key="6">
    <source>
        <dbReference type="ARBA" id="ARBA00022723"/>
    </source>
</evidence>
<evidence type="ECO:0000256" key="7">
    <source>
        <dbReference type="ARBA" id="ARBA00022729"/>
    </source>
</evidence>
<feature type="chain" id="PRO_5017849271" description="Peptide hydrolase" evidence="10">
    <location>
        <begin position="21"/>
        <end position="513"/>
    </location>
</feature>
<dbReference type="InterPro" id="IPR045175">
    <property type="entry name" value="M28_fam"/>
</dbReference>
<dbReference type="CDD" id="cd03876">
    <property type="entry name" value="M28_SGAP_like"/>
    <property type="match status" value="1"/>
</dbReference>
<protein>
    <recommendedName>
        <fullName evidence="10">Peptide hydrolase</fullName>
        <ecNumber evidence="10">3.4.-.-</ecNumber>
    </recommendedName>
</protein>
<dbReference type="GO" id="GO:0004177">
    <property type="term" value="F:aminopeptidase activity"/>
    <property type="evidence" value="ECO:0007669"/>
    <property type="project" value="UniProtKB-KW"/>
</dbReference>
<dbReference type="Pfam" id="PF04389">
    <property type="entry name" value="Peptidase_M28"/>
    <property type="match status" value="1"/>
</dbReference>
<dbReference type="OrthoDB" id="10013407at2759"/>
<dbReference type="PANTHER" id="PTHR12147">
    <property type="entry name" value="METALLOPEPTIDASE M28 FAMILY MEMBER"/>
    <property type="match status" value="1"/>
</dbReference>
<keyword evidence="8 10" id="KW-0378">Hydrolase</keyword>
<keyword evidence="7 10" id="KW-0732">Signal</keyword>
<accession>A0A3N4I4J9</accession>
<dbReference type="InterPro" id="IPR007484">
    <property type="entry name" value="Peptidase_M28"/>
</dbReference>
<dbReference type="GO" id="GO:0046872">
    <property type="term" value="F:metal ion binding"/>
    <property type="evidence" value="ECO:0007669"/>
    <property type="project" value="UniProtKB-KW"/>
</dbReference>
<dbReference type="FunFam" id="3.40.630.10:FF:000054">
    <property type="entry name" value="Peptide hydrolase"/>
    <property type="match status" value="1"/>
</dbReference>
<dbReference type="Gene3D" id="3.40.630.10">
    <property type="entry name" value="Zn peptidases"/>
    <property type="match status" value="1"/>
</dbReference>
<feature type="signal peptide" evidence="10">
    <location>
        <begin position="1"/>
        <end position="20"/>
    </location>
</feature>
<dbReference type="EC" id="3.4.-.-" evidence="10"/>
<dbReference type="PANTHER" id="PTHR12147:SF26">
    <property type="entry name" value="PEPTIDASE M28 DOMAIN-CONTAINING PROTEIN"/>
    <property type="match status" value="1"/>
</dbReference>
<dbReference type="AlphaFoldDB" id="A0A3N4I4J9"/>
<evidence type="ECO:0000256" key="5">
    <source>
        <dbReference type="ARBA" id="ARBA00022670"/>
    </source>
</evidence>
<keyword evidence="4" id="KW-0031">Aminopeptidase</keyword>
<dbReference type="SUPFAM" id="SSF53187">
    <property type="entry name" value="Zn-dependent exopeptidases"/>
    <property type="match status" value="1"/>
</dbReference>
<keyword evidence="6 10" id="KW-0479">Metal-binding</keyword>
<dbReference type="STRING" id="1160509.A0A3N4I4J9"/>
<feature type="domain" description="PA" evidence="11">
    <location>
        <begin position="146"/>
        <end position="224"/>
    </location>
</feature>
<evidence type="ECO:0000313" key="13">
    <source>
        <dbReference type="EMBL" id="RPA81023.1"/>
    </source>
</evidence>
<dbReference type="Gene3D" id="3.50.30.30">
    <property type="match status" value="1"/>
</dbReference>
<dbReference type="EMBL" id="ML119683">
    <property type="protein sequence ID" value="RPA81023.1"/>
    <property type="molecule type" value="Genomic_DNA"/>
</dbReference>
<evidence type="ECO:0000313" key="14">
    <source>
        <dbReference type="Proteomes" id="UP000275078"/>
    </source>
</evidence>
<evidence type="ECO:0000256" key="2">
    <source>
        <dbReference type="ARBA" id="ARBA00005634"/>
    </source>
</evidence>
<evidence type="ECO:0000256" key="4">
    <source>
        <dbReference type="ARBA" id="ARBA00022438"/>
    </source>
</evidence>
<dbReference type="GO" id="GO:0006508">
    <property type="term" value="P:proteolysis"/>
    <property type="evidence" value="ECO:0007669"/>
    <property type="project" value="UniProtKB-KW"/>
</dbReference>
<proteinExistence type="inferred from homology"/>